<dbReference type="RefSeq" id="WP_160561494.1">
    <property type="nucleotide sequence ID" value="NZ_QZDT01000040.1"/>
</dbReference>
<accession>A0A9X5GUU9</accession>
<gene>
    <name evidence="1" type="ORF">D5281_18225</name>
</gene>
<sequence length="60" mass="6802">MSIISIEEIRKSSQLKKEKCSQAKAAMMEFLSDGQKEKFDKTFDSVMGKVLKGVMIKEKS</sequence>
<keyword evidence="2" id="KW-1185">Reference proteome</keyword>
<dbReference type="AlphaFoldDB" id="A0A9X5GUU9"/>
<dbReference type="EMBL" id="QZDT01000040">
    <property type="protein sequence ID" value="NBJ94467.1"/>
    <property type="molecule type" value="Genomic_DNA"/>
</dbReference>
<evidence type="ECO:0000313" key="1">
    <source>
        <dbReference type="EMBL" id="NBJ94467.1"/>
    </source>
</evidence>
<name>A0A9X5GUU9_9FIRM</name>
<dbReference type="Proteomes" id="UP001154420">
    <property type="component" value="Unassembled WGS sequence"/>
</dbReference>
<protein>
    <submittedName>
        <fullName evidence="1">Uncharacterized protein</fullName>
    </submittedName>
</protein>
<organism evidence="1 2">
    <name type="scientific">Parablautia muri</name>
    <dbReference type="NCBI Taxonomy" id="2320879"/>
    <lineage>
        <taxon>Bacteria</taxon>
        <taxon>Bacillati</taxon>
        <taxon>Bacillota</taxon>
        <taxon>Clostridia</taxon>
        <taxon>Lachnospirales</taxon>
        <taxon>Lachnospiraceae</taxon>
        <taxon>Parablautia</taxon>
    </lineage>
</organism>
<comment type="caution">
    <text evidence="1">The sequence shown here is derived from an EMBL/GenBank/DDBJ whole genome shotgun (WGS) entry which is preliminary data.</text>
</comment>
<evidence type="ECO:0000313" key="2">
    <source>
        <dbReference type="Proteomes" id="UP001154420"/>
    </source>
</evidence>
<reference evidence="1" key="1">
    <citation type="submission" date="2018-09" db="EMBL/GenBank/DDBJ databases">
        <title>Murine metabolic-syndrome-specific gut microbial biobank.</title>
        <authorList>
            <person name="Liu C."/>
        </authorList>
    </citation>
    <scope>NUCLEOTIDE SEQUENCE</scope>
    <source>
        <strain evidence="1">D42-62</strain>
    </source>
</reference>
<proteinExistence type="predicted"/>